<reference evidence="5 6" key="1">
    <citation type="submission" date="2013-03" db="EMBL/GenBank/DDBJ databases">
        <title>The Genome Sequence of Capronia epimyces CBS 606.96.</title>
        <authorList>
            <consortium name="The Broad Institute Genomics Platform"/>
            <person name="Cuomo C."/>
            <person name="de Hoog S."/>
            <person name="Gorbushina A."/>
            <person name="Walker B."/>
            <person name="Young S.K."/>
            <person name="Zeng Q."/>
            <person name="Gargeya S."/>
            <person name="Fitzgerald M."/>
            <person name="Haas B."/>
            <person name="Abouelleil A."/>
            <person name="Allen A.W."/>
            <person name="Alvarado L."/>
            <person name="Arachchi H.M."/>
            <person name="Berlin A.M."/>
            <person name="Chapman S.B."/>
            <person name="Gainer-Dewar J."/>
            <person name="Goldberg J."/>
            <person name="Griggs A."/>
            <person name="Gujja S."/>
            <person name="Hansen M."/>
            <person name="Howarth C."/>
            <person name="Imamovic A."/>
            <person name="Ireland A."/>
            <person name="Larimer J."/>
            <person name="McCowan C."/>
            <person name="Murphy C."/>
            <person name="Pearson M."/>
            <person name="Poon T.W."/>
            <person name="Priest M."/>
            <person name="Roberts A."/>
            <person name="Saif S."/>
            <person name="Shea T."/>
            <person name="Sisk P."/>
            <person name="Sykes S."/>
            <person name="Wortman J."/>
            <person name="Nusbaum C."/>
            <person name="Birren B."/>
        </authorList>
    </citation>
    <scope>NUCLEOTIDE SEQUENCE [LARGE SCALE GENOMIC DNA]</scope>
    <source>
        <strain evidence="5 6">CBS 606.96</strain>
    </source>
</reference>
<evidence type="ECO:0000313" key="6">
    <source>
        <dbReference type="Proteomes" id="UP000019478"/>
    </source>
</evidence>
<dbReference type="GO" id="GO:0000287">
    <property type="term" value="F:magnesium ion binding"/>
    <property type="evidence" value="ECO:0007669"/>
    <property type="project" value="InterPro"/>
</dbReference>
<accession>W9XVE9</accession>
<dbReference type="InterPro" id="IPR004568">
    <property type="entry name" value="Ppantetheine-prot_Trfase_dom"/>
</dbReference>
<keyword evidence="6" id="KW-1185">Reference proteome</keyword>
<keyword evidence="1" id="KW-0808">Transferase</keyword>
<dbReference type="InterPro" id="IPR037143">
    <property type="entry name" value="4-PPantetheinyl_Trfase_dom_sf"/>
</dbReference>
<dbReference type="Gene3D" id="3.90.470.20">
    <property type="entry name" value="4'-phosphopantetheinyl transferase domain"/>
    <property type="match status" value="1"/>
</dbReference>
<dbReference type="eggNOG" id="ENOG502SDWS">
    <property type="taxonomic scope" value="Eukaryota"/>
</dbReference>
<dbReference type="OrthoDB" id="15433at2759"/>
<dbReference type="RefSeq" id="XP_007735549.1">
    <property type="nucleotide sequence ID" value="XM_007737359.1"/>
</dbReference>
<keyword evidence="3" id="KW-0460">Magnesium</keyword>
<proteinExistence type="predicted"/>
<comment type="caution">
    <text evidence="5">The sequence shown here is derived from an EMBL/GenBank/DDBJ whole genome shotgun (WGS) entry which is preliminary data.</text>
</comment>
<dbReference type="GeneID" id="19171349"/>
<evidence type="ECO:0000313" key="5">
    <source>
        <dbReference type="EMBL" id="EXJ80961.1"/>
    </source>
</evidence>
<dbReference type="EMBL" id="AMGY01000006">
    <property type="protein sequence ID" value="EXJ80961.1"/>
    <property type="molecule type" value="Genomic_DNA"/>
</dbReference>
<evidence type="ECO:0000256" key="3">
    <source>
        <dbReference type="ARBA" id="ARBA00022842"/>
    </source>
</evidence>
<organism evidence="5 6">
    <name type="scientific">Capronia epimyces CBS 606.96</name>
    <dbReference type="NCBI Taxonomy" id="1182542"/>
    <lineage>
        <taxon>Eukaryota</taxon>
        <taxon>Fungi</taxon>
        <taxon>Dikarya</taxon>
        <taxon>Ascomycota</taxon>
        <taxon>Pezizomycotina</taxon>
        <taxon>Eurotiomycetes</taxon>
        <taxon>Chaetothyriomycetidae</taxon>
        <taxon>Chaetothyriales</taxon>
        <taxon>Herpotrichiellaceae</taxon>
        <taxon>Capronia</taxon>
    </lineage>
</organism>
<name>W9XVE9_9EURO</name>
<dbReference type="Pfam" id="PF01648">
    <property type="entry name" value="ACPS"/>
    <property type="match status" value="1"/>
</dbReference>
<dbReference type="NCBIfam" id="TIGR00556">
    <property type="entry name" value="pantethn_trn"/>
    <property type="match status" value="1"/>
</dbReference>
<dbReference type="Proteomes" id="UP000019478">
    <property type="component" value="Unassembled WGS sequence"/>
</dbReference>
<evidence type="ECO:0000259" key="4">
    <source>
        <dbReference type="Pfam" id="PF01648"/>
    </source>
</evidence>
<evidence type="ECO:0000256" key="1">
    <source>
        <dbReference type="ARBA" id="ARBA00022679"/>
    </source>
</evidence>
<dbReference type="AlphaFoldDB" id="W9XVE9"/>
<dbReference type="STRING" id="1182542.W9XVE9"/>
<dbReference type="GO" id="GO:0008897">
    <property type="term" value="F:holo-[acyl-carrier-protein] synthase activity"/>
    <property type="evidence" value="ECO:0007669"/>
    <property type="project" value="InterPro"/>
</dbReference>
<dbReference type="GO" id="GO:0006633">
    <property type="term" value="P:fatty acid biosynthetic process"/>
    <property type="evidence" value="ECO:0007669"/>
    <property type="project" value="InterPro"/>
</dbReference>
<keyword evidence="2" id="KW-0479">Metal-binding</keyword>
<feature type="domain" description="4'-phosphopantetheinyl transferase" evidence="4">
    <location>
        <begin position="10"/>
        <end position="121"/>
    </location>
</feature>
<gene>
    <name evidence="5" type="ORF">A1O3_07249</name>
</gene>
<dbReference type="InterPro" id="IPR008278">
    <property type="entry name" value="4-PPantetheinyl_Trfase_dom"/>
</dbReference>
<dbReference type="SUPFAM" id="SSF56214">
    <property type="entry name" value="4'-phosphopantetheinyl transferase"/>
    <property type="match status" value="1"/>
</dbReference>
<evidence type="ECO:0000256" key="2">
    <source>
        <dbReference type="ARBA" id="ARBA00022723"/>
    </source>
</evidence>
<protein>
    <recommendedName>
        <fullName evidence="4">4'-phosphopantetheinyl transferase domain-containing protein</fullName>
    </recommendedName>
</protein>
<sequence>MRAPFPLSLRIGTDIVATSRILSPLQPDYKRLSRLAARFLHPRELDDLNHRFPNWKDAQSHDGLKRQQLAAWLAGRWAAKEAAKKAWDATLLGFRDLRVEPETGGRVQVICDTRLARDPPPINRITEQAAQLSISHDGDYTIAMVMATPLHPDISADLAFRKSAAEARLVDKQA</sequence>
<dbReference type="HOGENOM" id="CLU_089696_4_2_1"/>